<proteinExistence type="predicted"/>
<name>L1JG32_GUITC</name>
<reference evidence="3 5" key="1">
    <citation type="journal article" date="2012" name="Nature">
        <title>Algal genomes reveal evolutionary mosaicism and the fate of nucleomorphs.</title>
        <authorList>
            <consortium name="DOE Joint Genome Institute"/>
            <person name="Curtis B.A."/>
            <person name="Tanifuji G."/>
            <person name="Burki F."/>
            <person name="Gruber A."/>
            <person name="Irimia M."/>
            <person name="Maruyama S."/>
            <person name="Arias M.C."/>
            <person name="Ball S.G."/>
            <person name="Gile G.H."/>
            <person name="Hirakawa Y."/>
            <person name="Hopkins J.F."/>
            <person name="Kuo A."/>
            <person name="Rensing S.A."/>
            <person name="Schmutz J."/>
            <person name="Symeonidi A."/>
            <person name="Elias M."/>
            <person name="Eveleigh R.J."/>
            <person name="Herman E.K."/>
            <person name="Klute M.J."/>
            <person name="Nakayama T."/>
            <person name="Obornik M."/>
            <person name="Reyes-Prieto A."/>
            <person name="Armbrust E.V."/>
            <person name="Aves S.J."/>
            <person name="Beiko R.G."/>
            <person name="Coutinho P."/>
            <person name="Dacks J.B."/>
            <person name="Durnford D.G."/>
            <person name="Fast N.M."/>
            <person name="Green B.R."/>
            <person name="Grisdale C.J."/>
            <person name="Hempel F."/>
            <person name="Henrissat B."/>
            <person name="Hoppner M.P."/>
            <person name="Ishida K."/>
            <person name="Kim E."/>
            <person name="Koreny L."/>
            <person name="Kroth P.G."/>
            <person name="Liu Y."/>
            <person name="Malik S.B."/>
            <person name="Maier U.G."/>
            <person name="McRose D."/>
            <person name="Mock T."/>
            <person name="Neilson J.A."/>
            <person name="Onodera N.T."/>
            <person name="Poole A.M."/>
            <person name="Pritham E.J."/>
            <person name="Richards T.A."/>
            <person name="Rocap G."/>
            <person name="Roy S.W."/>
            <person name="Sarai C."/>
            <person name="Schaack S."/>
            <person name="Shirato S."/>
            <person name="Slamovits C.H."/>
            <person name="Spencer D.F."/>
            <person name="Suzuki S."/>
            <person name="Worden A.Z."/>
            <person name="Zauner S."/>
            <person name="Barry K."/>
            <person name="Bell C."/>
            <person name="Bharti A.K."/>
            <person name="Crow J.A."/>
            <person name="Grimwood J."/>
            <person name="Kramer R."/>
            <person name="Lindquist E."/>
            <person name="Lucas S."/>
            <person name="Salamov A."/>
            <person name="McFadden G.I."/>
            <person name="Lane C.E."/>
            <person name="Keeling P.J."/>
            <person name="Gray M.W."/>
            <person name="Grigoriev I.V."/>
            <person name="Archibald J.M."/>
        </authorList>
    </citation>
    <scope>NUCLEOTIDE SEQUENCE</scope>
    <source>
        <strain evidence="3 5">CCMP2712</strain>
    </source>
</reference>
<evidence type="ECO:0000256" key="2">
    <source>
        <dbReference type="SAM" id="MobiDB-lite"/>
    </source>
</evidence>
<feature type="compositionally biased region" description="Basic and acidic residues" evidence="2">
    <location>
        <begin position="85"/>
        <end position="107"/>
    </location>
</feature>
<dbReference type="KEGG" id="gtt:GUITHDRAFT_162731"/>
<feature type="coiled-coil region" evidence="1">
    <location>
        <begin position="548"/>
        <end position="600"/>
    </location>
</feature>
<keyword evidence="1" id="KW-0175">Coiled coil</keyword>
<dbReference type="SUPFAM" id="SSF48371">
    <property type="entry name" value="ARM repeat"/>
    <property type="match status" value="1"/>
</dbReference>
<keyword evidence="5" id="KW-1185">Reference proteome</keyword>
<dbReference type="GeneID" id="17304119"/>
<evidence type="ECO:0000313" key="5">
    <source>
        <dbReference type="Proteomes" id="UP000011087"/>
    </source>
</evidence>
<reference evidence="5" key="2">
    <citation type="submission" date="2012-11" db="EMBL/GenBank/DDBJ databases">
        <authorList>
            <person name="Kuo A."/>
            <person name="Curtis B.A."/>
            <person name="Tanifuji G."/>
            <person name="Burki F."/>
            <person name="Gruber A."/>
            <person name="Irimia M."/>
            <person name="Maruyama S."/>
            <person name="Arias M.C."/>
            <person name="Ball S.G."/>
            <person name="Gile G.H."/>
            <person name="Hirakawa Y."/>
            <person name="Hopkins J.F."/>
            <person name="Rensing S.A."/>
            <person name="Schmutz J."/>
            <person name="Symeonidi A."/>
            <person name="Elias M."/>
            <person name="Eveleigh R.J."/>
            <person name="Herman E.K."/>
            <person name="Klute M.J."/>
            <person name="Nakayama T."/>
            <person name="Obornik M."/>
            <person name="Reyes-Prieto A."/>
            <person name="Armbrust E.V."/>
            <person name="Aves S.J."/>
            <person name="Beiko R.G."/>
            <person name="Coutinho P."/>
            <person name="Dacks J.B."/>
            <person name="Durnford D.G."/>
            <person name="Fast N.M."/>
            <person name="Green B.R."/>
            <person name="Grisdale C."/>
            <person name="Hempe F."/>
            <person name="Henrissat B."/>
            <person name="Hoppner M.P."/>
            <person name="Ishida K.-I."/>
            <person name="Kim E."/>
            <person name="Koreny L."/>
            <person name="Kroth P.G."/>
            <person name="Liu Y."/>
            <person name="Malik S.-B."/>
            <person name="Maier U.G."/>
            <person name="McRose D."/>
            <person name="Mock T."/>
            <person name="Neilson J.A."/>
            <person name="Onodera N.T."/>
            <person name="Poole A.M."/>
            <person name="Pritham E.J."/>
            <person name="Richards T.A."/>
            <person name="Rocap G."/>
            <person name="Roy S.W."/>
            <person name="Sarai C."/>
            <person name="Schaack S."/>
            <person name="Shirato S."/>
            <person name="Slamovits C.H."/>
            <person name="Spencer D.F."/>
            <person name="Suzuki S."/>
            <person name="Worden A.Z."/>
            <person name="Zauner S."/>
            <person name="Barry K."/>
            <person name="Bell C."/>
            <person name="Bharti A.K."/>
            <person name="Crow J.A."/>
            <person name="Grimwood J."/>
            <person name="Kramer R."/>
            <person name="Lindquist E."/>
            <person name="Lucas S."/>
            <person name="Salamov A."/>
            <person name="McFadden G.I."/>
            <person name="Lane C.E."/>
            <person name="Keeling P.J."/>
            <person name="Gray M.W."/>
            <person name="Grigoriev I.V."/>
            <person name="Archibald J.M."/>
        </authorList>
    </citation>
    <scope>NUCLEOTIDE SEQUENCE</scope>
    <source>
        <strain evidence="5">CCMP2712</strain>
    </source>
</reference>
<dbReference type="HOGENOM" id="CLU_311797_0_0_1"/>
<dbReference type="PaxDb" id="55529-EKX47456"/>
<reference evidence="4" key="3">
    <citation type="submission" date="2016-03" db="UniProtKB">
        <authorList>
            <consortium name="EnsemblProtists"/>
        </authorList>
    </citation>
    <scope>IDENTIFICATION</scope>
</reference>
<sequence>MASPDEVRWIHRRPQDRLGEYFTRQRRDGSLQHIHSDRARRLSETFERLSQMYARINESGMELGRHGYYTTHESEGSEDVYQPEARNEDIDGKEMPRSQGHLRESKQVRAAASGTSGLFSMRGDVSSGMYTGGGRYRSIRDLVSQLWFDDMDEATSGAEGLCDLCVPSNPQAAVNREVIGATPTFFEGCERLIRSGSPNAIYHACEALSQVAFNNSRNALRIMECRSPSLLSALAHLLEFIEVKFKQHDNLAPSGPMQNQEDDLKRRFLAFNALSYESKCDLQIAILRTLNNCAWVSSRACNDIVSYDELMSSIELTLMNEMHDSAGASLETFSQTRVAVIDSIIGLFILFTSNRRSREVLRRRRVLEDLLLPLIQQSEDIKHPSEQVSCTIASIFEIVVKLIPEEQQFPFLPDISTLKTIVWTLQCALDGIIWAGITWSPLSRLQTLSRLAEVDEIKIPLVELHLPDLLVRVLEQWSREQGEMLLEHCLHTLLCLMTVQEVRFQLYMTGVWSPLRNIVLGEEGVAESAREKAMLCSWLLFEWQVEKLEVLDRSSKTLIEKLEECEQNYMALERDYSHCKNELLQDIQRLQVEAGGLRDQLNHTQSDLMSYKNILENERSQNLLDREAANSMISSLKRNLMERDERLLKHEQEISEKDVEINYWKKQAEAATLECRSVYEDYLFALRQRDLSIEDKNKALELAEVRYHEMILQQRMREESEIKHDAQMVPRKDSDSDSHHENHLKSGLEALIQQLSLLETDLTYIDFTSQEEINLKFAERISSGTQTTLIKKEVQNKLVALGKTCNVKRWKKLERDCYALWLSLENCQCGSELKTPHVRSLYLPPQDLSIKQSLFYHSSRGEDKMLSYGSDTPRDLLQSRPFSNETLKRNLLLRLQSAREKAVSMHEKQWKRFLLQGEEIPRIRADERRAKTVVEKKQFNLV</sequence>
<dbReference type="Gene3D" id="1.25.10.10">
    <property type="entry name" value="Leucine-rich Repeat Variant"/>
    <property type="match status" value="1"/>
</dbReference>
<dbReference type="EnsemblProtists" id="EKX47456">
    <property type="protein sequence ID" value="EKX47456"/>
    <property type="gene ID" value="GUITHDRAFT_162731"/>
</dbReference>
<dbReference type="RefSeq" id="XP_005834436.1">
    <property type="nucleotide sequence ID" value="XM_005834379.1"/>
</dbReference>
<evidence type="ECO:0000256" key="1">
    <source>
        <dbReference type="SAM" id="Coils"/>
    </source>
</evidence>
<dbReference type="AlphaFoldDB" id="L1JG32"/>
<feature type="region of interest" description="Disordered" evidence="2">
    <location>
        <begin position="72"/>
        <end position="108"/>
    </location>
</feature>
<protein>
    <submittedName>
        <fullName evidence="3 4">Uncharacterized protein</fullName>
    </submittedName>
</protein>
<evidence type="ECO:0000313" key="4">
    <source>
        <dbReference type="EnsemblProtists" id="EKX47456"/>
    </source>
</evidence>
<feature type="region of interest" description="Disordered" evidence="2">
    <location>
        <begin position="722"/>
        <end position="743"/>
    </location>
</feature>
<dbReference type="EMBL" id="JH992990">
    <property type="protein sequence ID" value="EKX47456.1"/>
    <property type="molecule type" value="Genomic_DNA"/>
</dbReference>
<dbReference type="InterPro" id="IPR011989">
    <property type="entry name" value="ARM-like"/>
</dbReference>
<dbReference type="Proteomes" id="UP000011087">
    <property type="component" value="Unassembled WGS sequence"/>
</dbReference>
<dbReference type="InterPro" id="IPR016024">
    <property type="entry name" value="ARM-type_fold"/>
</dbReference>
<organism evidence="3">
    <name type="scientific">Guillardia theta (strain CCMP2712)</name>
    <name type="common">Cryptophyte</name>
    <dbReference type="NCBI Taxonomy" id="905079"/>
    <lineage>
        <taxon>Eukaryota</taxon>
        <taxon>Cryptophyceae</taxon>
        <taxon>Pyrenomonadales</taxon>
        <taxon>Geminigeraceae</taxon>
        <taxon>Guillardia</taxon>
    </lineage>
</organism>
<accession>L1JG32</accession>
<gene>
    <name evidence="3" type="ORF">GUITHDRAFT_162731</name>
</gene>
<evidence type="ECO:0000313" key="3">
    <source>
        <dbReference type="EMBL" id="EKX47456.1"/>
    </source>
</evidence>